<keyword evidence="2 7" id="KW-0732">Signal</keyword>
<dbReference type="InterPro" id="IPR044130">
    <property type="entry name" value="CuRO_2_Fet3-like"/>
</dbReference>
<evidence type="ECO:0000256" key="1">
    <source>
        <dbReference type="ARBA" id="ARBA00010609"/>
    </source>
</evidence>
<accession>A0AAW0CA62</accession>
<feature type="domain" description="Plastocyanin-like" evidence="10">
    <location>
        <begin position="30"/>
        <end position="145"/>
    </location>
</feature>
<dbReference type="GO" id="GO:0010106">
    <property type="term" value="P:cellular response to iron ion starvation"/>
    <property type="evidence" value="ECO:0007669"/>
    <property type="project" value="TreeGrafter"/>
</dbReference>
<feature type="domain" description="Plastocyanin-like" evidence="8">
    <location>
        <begin position="152"/>
        <end position="318"/>
    </location>
</feature>
<dbReference type="Pfam" id="PF07731">
    <property type="entry name" value="Cu-oxidase_2"/>
    <property type="match status" value="1"/>
</dbReference>
<sequence>MWPSFVSVAFLSTAAVAAVQEIWWDITFVEQVNPDGLAQRRVIGVNNTWPPPPIQLQTTDSLILHAKNMLDQVTTLHHHGISFNNSFWMDGTLGISECGIPPGGTLDYVIPTNTLNQSGTYWVYAEANGQRVDGLRGPLTLHPPKEVHTYDEEFTVILGDWYHDEHATLREQLLNIGNPAGVEPVPDSAVVYFAQNGTYLTPIGDTSSGSVGFNEKSSLPFQPGRTYRLRVLNTSAFASFFFWVDGHDMQVIEVDGTDVTETPATMLNLAAGQRYSVLVTARNDTSSNWAVHANMDGSMFRDISKPVNFNVTSSVTYSSSSQTTNSGPVASYTRLDETTLVPVQREAVPGATTTLEFEVTFETLDDGKNHGMFNRVTYNLPEIPAVFSELSLGSNAADQQAYGPSSFVVNDMDVVDLVIKNGDTRTHSFYLHGHRPMLVNRAQDYKSADTTLNPPLPSDLSNPLRRDTFEVPSGGSVTLRVVADNPGVWLLQPTNQWSLDAGLALQLIEAPLEAQKLNSSIPQALFDNCANLGISTSGNAAGHSSPDDLSGLPTGPFPLRLGWTPRAIGAMTGCVLAAVVGMLAVAWYSFGGGITDEEYEHEAKTHMNEKSRRRLFGLVRKS</sequence>
<dbReference type="Proteomes" id="UP001383192">
    <property type="component" value="Unassembled WGS sequence"/>
</dbReference>
<dbReference type="GO" id="GO:0033215">
    <property type="term" value="P:reductive iron assimilation"/>
    <property type="evidence" value="ECO:0007669"/>
    <property type="project" value="TreeGrafter"/>
</dbReference>
<feature type="transmembrane region" description="Helical" evidence="6">
    <location>
        <begin position="567"/>
        <end position="590"/>
    </location>
</feature>
<evidence type="ECO:0000313" key="11">
    <source>
        <dbReference type="EMBL" id="KAK7036552.1"/>
    </source>
</evidence>
<dbReference type="InterPro" id="IPR011706">
    <property type="entry name" value="Cu-oxidase_C"/>
</dbReference>
<dbReference type="GO" id="GO:0005507">
    <property type="term" value="F:copper ion binding"/>
    <property type="evidence" value="ECO:0007669"/>
    <property type="project" value="InterPro"/>
</dbReference>
<evidence type="ECO:0000256" key="2">
    <source>
        <dbReference type="ARBA" id="ARBA00022729"/>
    </source>
</evidence>
<feature type="chain" id="PRO_5043877892" evidence="7">
    <location>
        <begin position="19"/>
        <end position="622"/>
    </location>
</feature>
<evidence type="ECO:0000259" key="10">
    <source>
        <dbReference type="Pfam" id="PF07732"/>
    </source>
</evidence>
<dbReference type="GO" id="GO:0033573">
    <property type="term" value="C:high-affinity iron permease complex"/>
    <property type="evidence" value="ECO:0007669"/>
    <property type="project" value="TreeGrafter"/>
</dbReference>
<dbReference type="InterPro" id="IPR011707">
    <property type="entry name" value="Cu-oxidase-like_N"/>
</dbReference>
<keyword evidence="6" id="KW-1133">Transmembrane helix</keyword>
<name>A0AAW0CA62_9AGAR</name>
<evidence type="ECO:0000256" key="4">
    <source>
        <dbReference type="ARBA" id="ARBA00023157"/>
    </source>
</evidence>
<reference evidence="11 12" key="1">
    <citation type="submission" date="2024-01" db="EMBL/GenBank/DDBJ databases">
        <title>A draft genome for a cacao thread blight-causing isolate of Paramarasmius palmivorus.</title>
        <authorList>
            <person name="Baruah I.K."/>
            <person name="Bukari Y."/>
            <person name="Amoako-Attah I."/>
            <person name="Meinhardt L.W."/>
            <person name="Bailey B.A."/>
            <person name="Cohen S.P."/>
        </authorList>
    </citation>
    <scope>NUCLEOTIDE SEQUENCE [LARGE SCALE GENOMIC DNA]</scope>
    <source>
        <strain evidence="11 12">GH-12</strain>
    </source>
</reference>
<evidence type="ECO:0000259" key="9">
    <source>
        <dbReference type="Pfam" id="PF07731"/>
    </source>
</evidence>
<dbReference type="PANTHER" id="PTHR11709:SF361">
    <property type="entry name" value="IRON TRANSPORT MULTICOPPER OXIDASE FET3"/>
    <property type="match status" value="1"/>
</dbReference>
<evidence type="ECO:0000259" key="8">
    <source>
        <dbReference type="Pfam" id="PF00394"/>
    </source>
</evidence>
<dbReference type="Pfam" id="PF07732">
    <property type="entry name" value="Cu-oxidase_3"/>
    <property type="match status" value="1"/>
</dbReference>
<dbReference type="InterPro" id="IPR001117">
    <property type="entry name" value="Cu-oxidase_2nd"/>
</dbReference>
<keyword evidence="4" id="KW-1015">Disulfide bond</keyword>
<dbReference type="CDD" id="cd13877">
    <property type="entry name" value="CuRO_2_Fet3p_like"/>
    <property type="match status" value="1"/>
</dbReference>
<dbReference type="Gene3D" id="2.60.40.420">
    <property type="entry name" value="Cupredoxins - blue copper proteins"/>
    <property type="match status" value="3"/>
</dbReference>
<organism evidence="11 12">
    <name type="scientific">Paramarasmius palmivorus</name>
    <dbReference type="NCBI Taxonomy" id="297713"/>
    <lineage>
        <taxon>Eukaryota</taxon>
        <taxon>Fungi</taxon>
        <taxon>Dikarya</taxon>
        <taxon>Basidiomycota</taxon>
        <taxon>Agaricomycotina</taxon>
        <taxon>Agaricomycetes</taxon>
        <taxon>Agaricomycetidae</taxon>
        <taxon>Agaricales</taxon>
        <taxon>Marasmiineae</taxon>
        <taxon>Marasmiaceae</taxon>
        <taxon>Paramarasmius</taxon>
    </lineage>
</organism>
<evidence type="ECO:0000256" key="5">
    <source>
        <dbReference type="ARBA" id="ARBA00023180"/>
    </source>
</evidence>
<dbReference type="EMBL" id="JAYKXP010000050">
    <property type="protein sequence ID" value="KAK7036552.1"/>
    <property type="molecule type" value="Genomic_DNA"/>
</dbReference>
<gene>
    <name evidence="11" type="primary">FET3_1</name>
    <name evidence="11" type="ORF">VNI00_011485</name>
</gene>
<dbReference type="SUPFAM" id="SSF49503">
    <property type="entry name" value="Cupredoxins"/>
    <property type="match status" value="3"/>
</dbReference>
<keyword evidence="6" id="KW-0472">Membrane</keyword>
<dbReference type="AlphaFoldDB" id="A0AAW0CA62"/>
<keyword evidence="12" id="KW-1185">Reference proteome</keyword>
<dbReference type="Pfam" id="PF00394">
    <property type="entry name" value="Cu-oxidase"/>
    <property type="match status" value="1"/>
</dbReference>
<keyword evidence="3" id="KW-0186">Copper</keyword>
<keyword evidence="5" id="KW-0325">Glycoprotein</keyword>
<dbReference type="PANTHER" id="PTHR11709">
    <property type="entry name" value="MULTI-COPPER OXIDASE"/>
    <property type="match status" value="1"/>
</dbReference>
<comment type="similarity">
    <text evidence="1">Belongs to the multicopper oxidase family.</text>
</comment>
<dbReference type="InterPro" id="IPR045087">
    <property type="entry name" value="Cu-oxidase_fam"/>
</dbReference>
<evidence type="ECO:0000256" key="7">
    <source>
        <dbReference type="SAM" id="SignalP"/>
    </source>
</evidence>
<comment type="caution">
    <text evidence="11">The sequence shown here is derived from an EMBL/GenBank/DDBJ whole genome shotgun (WGS) entry which is preliminary data.</text>
</comment>
<evidence type="ECO:0000256" key="6">
    <source>
        <dbReference type="SAM" id="Phobius"/>
    </source>
</evidence>
<protein>
    <submittedName>
        <fullName evidence="11">Ferroxidase fet3</fullName>
    </submittedName>
</protein>
<feature type="signal peptide" evidence="7">
    <location>
        <begin position="1"/>
        <end position="18"/>
    </location>
</feature>
<dbReference type="InterPro" id="IPR008972">
    <property type="entry name" value="Cupredoxin"/>
</dbReference>
<dbReference type="GO" id="GO:0004322">
    <property type="term" value="F:ferroxidase activity"/>
    <property type="evidence" value="ECO:0007669"/>
    <property type="project" value="TreeGrafter"/>
</dbReference>
<proteinExistence type="inferred from homology"/>
<keyword evidence="6" id="KW-0812">Transmembrane</keyword>
<evidence type="ECO:0000313" key="12">
    <source>
        <dbReference type="Proteomes" id="UP001383192"/>
    </source>
</evidence>
<feature type="domain" description="Plastocyanin-like" evidence="9">
    <location>
        <begin position="399"/>
        <end position="511"/>
    </location>
</feature>
<evidence type="ECO:0000256" key="3">
    <source>
        <dbReference type="ARBA" id="ARBA00023008"/>
    </source>
</evidence>